<proteinExistence type="predicted"/>
<reference evidence="2 3" key="1">
    <citation type="submission" date="2011-11" db="EMBL/GenBank/DDBJ databases">
        <title>The Noncontiguous Finished sequence of Saccharomonospora cyanea NA-134.</title>
        <authorList>
            <consortium name="US DOE Joint Genome Institute"/>
            <person name="Lucas S."/>
            <person name="Han J."/>
            <person name="Lapidus A."/>
            <person name="Cheng J.-F."/>
            <person name="Goodwin L."/>
            <person name="Pitluck S."/>
            <person name="Peters L."/>
            <person name="Ovchinnikova G."/>
            <person name="Lu M."/>
            <person name="Detter J.C."/>
            <person name="Han C."/>
            <person name="Tapia R."/>
            <person name="Land M."/>
            <person name="Hauser L."/>
            <person name="Kyrpides N."/>
            <person name="Ivanova N."/>
            <person name="Pagani I."/>
            <person name="Brambilla E.-M."/>
            <person name="Klenk H.-P."/>
            <person name="Woyke T."/>
        </authorList>
    </citation>
    <scope>NUCLEOTIDE SEQUENCE [LARGE SCALE GENOMIC DNA]</scope>
    <source>
        <strain evidence="2 3">NA-134</strain>
    </source>
</reference>
<dbReference type="Proteomes" id="UP000002791">
    <property type="component" value="Chromosome"/>
</dbReference>
<name>H5XI55_9PSEU</name>
<dbReference type="EMBL" id="CM001440">
    <property type="protein sequence ID" value="EHR60685.1"/>
    <property type="molecule type" value="Genomic_DNA"/>
</dbReference>
<evidence type="ECO:0000313" key="3">
    <source>
        <dbReference type="Proteomes" id="UP000002791"/>
    </source>
</evidence>
<accession>H5XI55</accession>
<feature type="chain" id="PRO_5003600481" evidence="1">
    <location>
        <begin position="26"/>
        <end position="146"/>
    </location>
</feature>
<dbReference type="HOGENOM" id="CLU_1642484_0_0_11"/>
<keyword evidence="3" id="KW-1185">Reference proteome</keyword>
<feature type="signal peptide" evidence="1">
    <location>
        <begin position="1"/>
        <end position="25"/>
    </location>
</feature>
<dbReference type="RefSeq" id="WP_005455477.1">
    <property type="nucleotide sequence ID" value="NZ_CM001440.1"/>
</dbReference>
<protein>
    <submittedName>
        <fullName evidence="2">Uncharacterized protein</fullName>
    </submittedName>
</protein>
<dbReference type="eggNOG" id="ENOG50349GX">
    <property type="taxonomic scope" value="Bacteria"/>
</dbReference>
<organism evidence="2 3">
    <name type="scientific">Saccharomonospora cyanea NA-134</name>
    <dbReference type="NCBI Taxonomy" id="882082"/>
    <lineage>
        <taxon>Bacteria</taxon>
        <taxon>Bacillati</taxon>
        <taxon>Actinomycetota</taxon>
        <taxon>Actinomycetes</taxon>
        <taxon>Pseudonocardiales</taxon>
        <taxon>Pseudonocardiaceae</taxon>
        <taxon>Saccharomonospora</taxon>
    </lineage>
</organism>
<dbReference type="AlphaFoldDB" id="H5XI55"/>
<dbReference type="STRING" id="882082.SaccyDRAFT_1787"/>
<gene>
    <name evidence="2" type="ORF">SaccyDRAFT_1787</name>
</gene>
<dbReference type="OrthoDB" id="4247493at2"/>
<evidence type="ECO:0000256" key="1">
    <source>
        <dbReference type="SAM" id="SignalP"/>
    </source>
</evidence>
<evidence type="ECO:0000313" key="2">
    <source>
        <dbReference type="EMBL" id="EHR60685.1"/>
    </source>
</evidence>
<keyword evidence="1" id="KW-0732">Signal</keyword>
<sequence length="146" mass="15731">MRAMRMLLPAVAALLLALMPATASAAQESPAAGGEGVSVAEYELDIAVAGTPPSSGLTCREITGARVCFEHYGDKWWVRDTAADGASAVVLWDNYRNGSLYRQGECQNRLGSGTWGVCNKNYYEDSTLDWLACVYDVSEGRLIRCG</sequence>